<keyword evidence="1" id="KW-0812">Transmembrane</keyword>
<organism evidence="3 4">
    <name type="scientific">Actinomadura rubrobrunea</name>
    <dbReference type="NCBI Taxonomy" id="115335"/>
    <lineage>
        <taxon>Bacteria</taxon>
        <taxon>Bacillati</taxon>
        <taxon>Actinomycetota</taxon>
        <taxon>Actinomycetes</taxon>
        <taxon>Streptosporangiales</taxon>
        <taxon>Thermomonosporaceae</taxon>
        <taxon>Actinomadura</taxon>
    </lineage>
</organism>
<protein>
    <recommendedName>
        <fullName evidence="2">SHOCT domain-containing protein</fullName>
    </recommendedName>
</protein>
<proteinExistence type="predicted"/>
<gene>
    <name evidence="3" type="ORF">Arub01_58120</name>
</gene>
<dbReference type="InterPro" id="IPR018649">
    <property type="entry name" value="SHOCT"/>
</dbReference>
<dbReference type="EMBL" id="BSRZ01000027">
    <property type="protein sequence ID" value="GLW67569.1"/>
    <property type="molecule type" value="Genomic_DNA"/>
</dbReference>
<evidence type="ECO:0000313" key="3">
    <source>
        <dbReference type="EMBL" id="GLW67569.1"/>
    </source>
</evidence>
<name>A0A9W6Q2U2_9ACTN</name>
<dbReference type="Proteomes" id="UP001165124">
    <property type="component" value="Unassembled WGS sequence"/>
</dbReference>
<keyword evidence="4" id="KW-1185">Reference proteome</keyword>
<evidence type="ECO:0000256" key="1">
    <source>
        <dbReference type="SAM" id="Phobius"/>
    </source>
</evidence>
<feature type="transmembrane region" description="Helical" evidence="1">
    <location>
        <begin position="25"/>
        <end position="49"/>
    </location>
</feature>
<keyword evidence="1" id="KW-0472">Membrane</keyword>
<sequence>MTALVTALSAHPGGWHDGGWHDAPAWWPVFPIAFGLFWAAVAAAAFVLIRRRIAASAAQADPLARAHATLAERFARGEIDEDEYLSRVSVLRSS</sequence>
<dbReference type="AlphaFoldDB" id="A0A9W6Q2U2"/>
<evidence type="ECO:0000259" key="2">
    <source>
        <dbReference type="Pfam" id="PF09851"/>
    </source>
</evidence>
<dbReference type="RefSeq" id="WP_106259315.1">
    <property type="nucleotide sequence ID" value="NZ_BSRZ01000027.1"/>
</dbReference>
<feature type="domain" description="SHOCT" evidence="2">
    <location>
        <begin position="66"/>
        <end position="88"/>
    </location>
</feature>
<dbReference type="Pfam" id="PF09851">
    <property type="entry name" value="SHOCT"/>
    <property type="match status" value="1"/>
</dbReference>
<accession>A0A9W6Q2U2</accession>
<keyword evidence="1" id="KW-1133">Transmembrane helix</keyword>
<comment type="caution">
    <text evidence="3">The sequence shown here is derived from an EMBL/GenBank/DDBJ whole genome shotgun (WGS) entry which is preliminary data.</text>
</comment>
<evidence type="ECO:0000313" key="4">
    <source>
        <dbReference type="Proteomes" id="UP001165124"/>
    </source>
</evidence>
<reference evidence="3" key="1">
    <citation type="submission" date="2023-02" db="EMBL/GenBank/DDBJ databases">
        <title>Actinomadura rubrobrunea NBRC 14622.</title>
        <authorList>
            <person name="Ichikawa N."/>
            <person name="Sato H."/>
            <person name="Tonouchi N."/>
        </authorList>
    </citation>
    <scope>NUCLEOTIDE SEQUENCE</scope>
    <source>
        <strain evidence="3">NBRC 14622</strain>
    </source>
</reference>